<keyword evidence="1" id="KW-0812">Transmembrane</keyword>
<dbReference type="EMBL" id="JABBPN010000013">
    <property type="protein sequence ID" value="NMO96892.1"/>
    <property type="molecule type" value="Genomic_DNA"/>
</dbReference>
<accession>A0A848M9Z1</accession>
<keyword evidence="3" id="KW-1185">Reference proteome</keyword>
<dbReference type="RefSeq" id="WP_169505681.1">
    <property type="nucleotide sequence ID" value="NZ_JABBPN010000013.1"/>
</dbReference>
<dbReference type="AlphaFoldDB" id="A0A848M9Z1"/>
<organism evidence="2 3">
    <name type="scientific">Paenibacillus lemnae</name>
    <dbReference type="NCBI Taxonomy" id="1330551"/>
    <lineage>
        <taxon>Bacteria</taxon>
        <taxon>Bacillati</taxon>
        <taxon>Bacillota</taxon>
        <taxon>Bacilli</taxon>
        <taxon>Bacillales</taxon>
        <taxon>Paenibacillaceae</taxon>
        <taxon>Paenibacillus</taxon>
    </lineage>
</organism>
<evidence type="ECO:0000313" key="3">
    <source>
        <dbReference type="Proteomes" id="UP000565468"/>
    </source>
</evidence>
<protein>
    <submittedName>
        <fullName evidence="2">Uncharacterized protein</fullName>
    </submittedName>
</protein>
<evidence type="ECO:0000256" key="1">
    <source>
        <dbReference type="SAM" id="Phobius"/>
    </source>
</evidence>
<reference evidence="2 3" key="1">
    <citation type="submission" date="2020-04" db="EMBL/GenBank/DDBJ databases">
        <title>Paenibacillus algicola sp. nov., a novel marine bacterium producing alginate lyase.</title>
        <authorList>
            <person name="Huang H."/>
        </authorList>
    </citation>
    <scope>NUCLEOTIDE SEQUENCE [LARGE SCALE GENOMIC DNA]</scope>
    <source>
        <strain evidence="2 3">L7-75</strain>
    </source>
</reference>
<comment type="caution">
    <text evidence="2">The sequence shown here is derived from an EMBL/GenBank/DDBJ whole genome shotgun (WGS) entry which is preliminary data.</text>
</comment>
<evidence type="ECO:0000313" key="2">
    <source>
        <dbReference type="EMBL" id="NMO96892.1"/>
    </source>
</evidence>
<keyword evidence="1" id="KW-0472">Membrane</keyword>
<name>A0A848M9Z1_PAELE</name>
<dbReference type="Proteomes" id="UP000565468">
    <property type="component" value="Unassembled WGS sequence"/>
</dbReference>
<gene>
    <name evidence="2" type="ORF">HII30_14090</name>
</gene>
<keyword evidence="1" id="KW-1133">Transmembrane helix</keyword>
<feature type="transmembrane region" description="Helical" evidence="1">
    <location>
        <begin position="6"/>
        <end position="23"/>
    </location>
</feature>
<proteinExistence type="predicted"/>
<sequence>MNERLDTVLMVVIGIMGLLLLVWRINRWLMSPGTSILPAVPINELIPDHPAIALIEQEGYEVVGGKVKINLAFDIGERSVHSRLFVDYVASNDHGELYLVKLSRDRMPMDWNGSTVRDRLMPFLLMYPDCAGLLYVDQQEHAVRRISMEWCDEEWNSDI</sequence>